<evidence type="ECO:0000256" key="5">
    <source>
        <dbReference type="ARBA" id="ARBA00030563"/>
    </source>
</evidence>
<dbReference type="GO" id="GO:0005739">
    <property type="term" value="C:mitochondrion"/>
    <property type="evidence" value="ECO:0007669"/>
    <property type="project" value="TreeGrafter"/>
</dbReference>
<feature type="compositionally biased region" description="Low complexity" evidence="6">
    <location>
        <begin position="22"/>
        <end position="31"/>
    </location>
</feature>
<dbReference type="Proteomes" id="UP001165063">
    <property type="component" value="Unassembled WGS sequence"/>
</dbReference>
<dbReference type="InterPro" id="IPR004364">
    <property type="entry name" value="Aa-tRNA-synt_II"/>
</dbReference>
<keyword evidence="4" id="KW-0030">Aminoacyl-tRNA synthetase</keyword>
<dbReference type="CDD" id="cd04322">
    <property type="entry name" value="LysRS_N"/>
    <property type="match status" value="1"/>
</dbReference>
<evidence type="ECO:0000256" key="2">
    <source>
        <dbReference type="ARBA" id="ARBA00022741"/>
    </source>
</evidence>
<dbReference type="Gene3D" id="3.30.930.10">
    <property type="entry name" value="Bira Bifunctional Protein, Domain 2"/>
    <property type="match status" value="1"/>
</dbReference>
<dbReference type="Pfam" id="PF00152">
    <property type="entry name" value="tRNA-synt_2"/>
    <property type="match status" value="1"/>
</dbReference>
<dbReference type="GO" id="GO:0005524">
    <property type="term" value="F:ATP binding"/>
    <property type="evidence" value="ECO:0007669"/>
    <property type="project" value="UniProtKB-KW"/>
</dbReference>
<organism evidence="8 9">
    <name type="scientific">Ambrosiozyma monospora</name>
    <name type="common">Yeast</name>
    <name type="synonym">Endomycopsis monosporus</name>
    <dbReference type="NCBI Taxonomy" id="43982"/>
    <lineage>
        <taxon>Eukaryota</taxon>
        <taxon>Fungi</taxon>
        <taxon>Dikarya</taxon>
        <taxon>Ascomycota</taxon>
        <taxon>Saccharomycotina</taxon>
        <taxon>Pichiomycetes</taxon>
        <taxon>Pichiales</taxon>
        <taxon>Pichiaceae</taxon>
        <taxon>Ambrosiozyma</taxon>
    </lineage>
</organism>
<dbReference type="PRINTS" id="PR00982">
    <property type="entry name" value="TRNASYNTHLYS"/>
</dbReference>
<dbReference type="SUPFAM" id="SSF50249">
    <property type="entry name" value="Nucleic acid-binding proteins"/>
    <property type="match status" value="1"/>
</dbReference>
<dbReference type="GO" id="GO:0000049">
    <property type="term" value="F:tRNA binding"/>
    <property type="evidence" value="ECO:0007669"/>
    <property type="project" value="TreeGrafter"/>
</dbReference>
<dbReference type="InterPro" id="IPR018149">
    <property type="entry name" value="Lys-tRNA-synth_II_C"/>
</dbReference>
<dbReference type="SUPFAM" id="SSF55681">
    <property type="entry name" value="Class II aaRS and biotin synthetases"/>
    <property type="match status" value="1"/>
</dbReference>
<evidence type="ECO:0000256" key="4">
    <source>
        <dbReference type="ARBA" id="ARBA00023146"/>
    </source>
</evidence>
<dbReference type="InterPro" id="IPR044136">
    <property type="entry name" value="Lys-tRNA-ligase_II_N"/>
</dbReference>
<evidence type="ECO:0000256" key="6">
    <source>
        <dbReference type="SAM" id="MobiDB-lite"/>
    </source>
</evidence>
<dbReference type="GO" id="GO:0004824">
    <property type="term" value="F:lysine-tRNA ligase activity"/>
    <property type="evidence" value="ECO:0007669"/>
    <property type="project" value="InterPro"/>
</dbReference>
<dbReference type="GO" id="GO:0070154">
    <property type="term" value="P:mitochondrial lysyl-tRNA aminoacylation"/>
    <property type="evidence" value="ECO:0007669"/>
    <property type="project" value="TreeGrafter"/>
</dbReference>
<evidence type="ECO:0000313" key="9">
    <source>
        <dbReference type="Proteomes" id="UP001165063"/>
    </source>
</evidence>
<keyword evidence="3" id="KW-0067">ATP-binding</keyword>
<evidence type="ECO:0000313" key="8">
    <source>
        <dbReference type="EMBL" id="GMG29233.1"/>
    </source>
</evidence>
<dbReference type="AlphaFoldDB" id="A0A9W7DJM8"/>
<dbReference type="PANTHER" id="PTHR42918">
    <property type="entry name" value="LYSYL-TRNA SYNTHETASE"/>
    <property type="match status" value="1"/>
</dbReference>
<keyword evidence="9" id="KW-1185">Reference proteome</keyword>
<dbReference type="OrthoDB" id="21243at2759"/>
<accession>A0A9W7DJM8</accession>
<name>A0A9W7DJM8_AMBMO</name>
<dbReference type="InterPro" id="IPR006195">
    <property type="entry name" value="aa-tRNA-synth_II"/>
</dbReference>
<evidence type="ECO:0000256" key="1">
    <source>
        <dbReference type="ARBA" id="ARBA00022598"/>
    </source>
</evidence>
<dbReference type="InterPro" id="IPR012340">
    <property type="entry name" value="NA-bd_OB-fold"/>
</dbReference>
<reference evidence="8" key="1">
    <citation type="submission" date="2023-04" db="EMBL/GenBank/DDBJ databases">
        <title>Ambrosiozyma monospora NBRC 1965.</title>
        <authorList>
            <person name="Ichikawa N."/>
            <person name="Sato H."/>
            <person name="Tonouchi N."/>
        </authorList>
    </citation>
    <scope>NUCLEOTIDE SEQUENCE</scope>
    <source>
        <strain evidence="8">NBRC 1965</strain>
    </source>
</reference>
<dbReference type="EMBL" id="BSXU01001605">
    <property type="protein sequence ID" value="GMG29233.1"/>
    <property type="molecule type" value="Genomic_DNA"/>
</dbReference>
<evidence type="ECO:0000259" key="7">
    <source>
        <dbReference type="PROSITE" id="PS50862"/>
    </source>
</evidence>
<feature type="domain" description="Aminoacyl-transfer RNA synthetases class-II family profile" evidence="7">
    <location>
        <begin position="240"/>
        <end position="574"/>
    </location>
</feature>
<protein>
    <recommendedName>
        <fullName evidence="5">Lysyl-tRNA synthetase</fullName>
    </recommendedName>
</protein>
<keyword evidence="1" id="KW-0436">Ligase</keyword>
<gene>
    <name evidence="8" type="ORF">Amon01_000369200</name>
</gene>
<feature type="region of interest" description="Disordered" evidence="6">
    <location>
        <begin position="22"/>
        <end position="48"/>
    </location>
</feature>
<dbReference type="InterPro" id="IPR045864">
    <property type="entry name" value="aa-tRNA-synth_II/BPL/LPL"/>
</dbReference>
<proteinExistence type="predicted"/>
<dbReference type="PROSITE" id="PS50862">
    <property type="entry name" value="AA_TRNA_LIGASE_II"/>
    <property type="match status" value="1"/>
</dbReference>
<comment type="caution">
    <text evidence="8">The sequence shown here is derived from an EMBL/GenBank/DDBJ whole genome shotgun (WGS) entry which is preliminary data.</text>
</comment>
<dbReference type="Gene3D" id="2.40.50.140">
    <property type="entry name" value="Nucleic acid-binding proteins"/>
    <property type="match status" value="1"/>
</dbReference>
<sequence length="579" mass="65755">MISRVLRRSCVISRRPAALRTLSSSSIQQQKQQDDHKNKTTTKTKQAQSSIIGEADFAFRKQEIEKLDFKSQDENYYPPISKVRAKLDNAQTIRIPEFRQQFEGFFKENPTLNKIEDQYFILDGKIKSIRRAGKGSIFIDLIQDGSRVQLMVHHKVMGLEKDQFSSHHANFKPGDLISCVGSPGITKVGELSLRVSKPIQLAAPSLHPLPPKLTDPSLIYSNRVVDYLVNERSKNVILARAKIISVLRKYFDEKGFIEVSTPIICSGNSGANANPFETSSLHIKDPESNDFKKLTLRVAPELWLKKLIISGFDKIFEVGSSFRNEGIDSTHNPEFTSCEFYQTFIGLEDLMKITEELLLKIINELLKDEKLVFCHERCQKLLAEIEANGGSFKRIDFLSELNKQAGSPLPLNLSSESLINYYTSLNLPLPKVKSSMQLLDNLSSTFLEPLCQECPTFLYNLPEVLSPLAKSSTNPENGHSVSNRFELYINGREYANAYEEENNPFKQVSKFQQQLQSKDEFNDLETIIPDYKYTEFMEWGMPPTGGWGIGIDRLVMLLTDCDRIDSVLTFGKLPDVIKQ</sequence>
<dbReference type="PANTHER" id="PTHR42918:SF5">
    <property type="entry name" value="LYSINE--TRNA LIGASE, MITOCHONDRIAL"/>
    <property type="match status" value="1"/>
</dbReference>
<keyword evidence="2" id="KW-0547">Nucleotide-binding</keyword>
<evidence type="ECO:0000256" key="3">
    <source>
        <dbReference type="ARBA" id="ARBA00022840"/>
    </source>
</evidence>